<name>A0A024WGQ1_PLAFA</name>
<dbReference type="EMBL" id="KI925706">
    <property type="protein sequence ID" value="ETW46178.1"/>
    <property type="molecule type" value="Genomic_DNA"/>
</dbReference>
<dbReference type="Proteomes" id="UP000030699">
    <property type="component" value="Unassembled WGS sequence"/>
</dbReference>
<evidence type="ECO:0000313" key="2">
    <source>
        <dbReference type="Proteomes" id="UP000030699"/>
    </source>
</evidence>
<sequence>MHIKAFCSYNFAHTILTSKYEFWVTNYVVIYPTIHQLLHICRTKKCPIFQIFHRGGVKLKYHSASDANTYCFIYPCFGPLYTQKLVPKVACTLEVVNVGAHIVLIFVHIVSTCGFVYDI</sequence>
<reference evidence="1 2" key="2">
    <citation type="submission" date="2013-02" db="EMBL/GenBank/DDBJ databases">
        <title>The Genome Sequence of Plasmodium falciparum MaliPS096_E11.</title>
        <authorList>
            <consortium name="The Broad Institute Genome Sequencing Platform"/>
            <consortium name="The Broad Institute Genome Sequencing Center for Infectious Disease"/>
            <person name="Neafsey D."/>
            <person name="Cheeseman I."/>
            <person name="Volkman S."/>
            <person name="Adams J."/>
            <person name="Walker B."/>
            <person name="Young S.K."/>
            <person name="Zeng Q."/>
            <person name="Gargeya S."/>
            <person name="Fitzgerald M."/>
            <person name="Haas B."/>
            <person name="Abouelleil A."/>
            <person name="Alvarado L."/>
            <person name="Arachchi H.M."/>
            <person name="Berlin A.M."/>
            <person name="Chapman S.B."/>
            <person name="Dewar J."/>
            <person name="Goldberg J."/>
            <person name="Griggs A."/>
            <person name="Gujja S."/>
            <person name="Hansen M."/>
            <person name="Howarth C."/>
            <person name="Imamovic A."/>
            <person name="Larimer J."/>
            <person name="McCowan C."/>
            <person name="Murphy C."/>
            <person name="Neiman D."/>
            <person name="Pearson M."/>
            <person name="Priest M."/>
            <person name="Roberts A."/>
            <person name="Saif S."/>
            <person name="Shea T."/>
            <person name="Sisk P."/>
            <person name="Sykes S."/>
            <person name="Wortman J."/>
            <person name="Nusbaum C."/>
            <person name="Birren B."/>
        </authorList>
    </citation>
    <scope>NUCLEOTIDE SEQUENCE [LARGE SCALE GENOMIC DNA]</scope>
    <source>
        <strain evidence="1 2">MaliPS096_E11</strain>
    </source>
</reference>
<reference evidence="1 2" key="1">
    <citation type="submission" date="2013-02" db="EMBL/GenBank/DDBJ databases">
        <title>The Genome Annotation of Plasmodium falciparum MaliPS096_E11.</title>
        <authorList>
            <consortium name="The Broad Institute Genome Sequencing Platform"/>
            <consortium name="The Broad Institute Genome Sequencing Center for Infectious Disease"/>
            <person name="Neafsey D."/>
            <person name="Hoffman S."/>
            <person name="Volkman S."/>
            <person name="Rosenthal P."/>
            <person name="Walker B."/>
            <person name="Young S.K."/>
            <person name="Zeng Q."/>
            <person name="Gargeya S."/>
            <person name="Fitzgerald M."/>
            <person name="Haas B."/>
            <person name="Abouelleil A."/>
            <person name="Allen A.W."/>
            <person name="Alvarado L."/>
            <person name="Arachchi H.M."/>
            <person name="Berlin A.M."/>
            <person name="Chapman S.B."/>
            <person name="Gainer-Dewar J."/>
            <person name="Goldberg J."/>
            <person name="Griggs A."/>
            <person name="Gujja S."/>
            <person name="Hansen M."/>
            <person name="Howarth C."/>
            <person name="Imamovic A."/>
            <person name="Ireland A."/>
            <person name="Larimer J."/>
            <person name="McCowan C."/>
            <person name="Murphy C."/>
            <person name="Pearson M."/>
            <person name="Poon T.W."/>
            <person name="Priest M."/>
            <person name="Roberts A."/>
            <person name="Saif S."/>
            <person name="Shea T."/>
            <person name="Sisk P."/>
            <person name="Sykes S."/>
            <person name="Wortman J."/>
            <person name="Nusbaum C."/>
            <person name="Birren B."/>
        </authorList>
    </citation>
    <scope>NUCLEOTIDE SEQUENCE [LARGE SCALE GENOMIC DNA]</scope>
    <source>
        <strain evidence="1 2">MaliPS096_E11</strain>
    </source>
</reference>
<protein>
    <submittedName>
        <fullName evidence="1">Uncharacterized protein</fullName>
    </submittedName>
</protein>
<dbReference type="AlphaFoldDB" id="A0A024WGQ1"/>
<organism evidence="1 2">
    <name type="scientific">Plasmodium falciparum MaliPS096_E11</name>
    <dbReference type="NCBI Taxonomy" id="1036727"/>
    <lineage>
        <taxon>Eukaryota</taxon>
        <taxon>Sar</taxon>
        <taxon>Alveolata</taxon>
        <taxon>Apicomplexa</taxon>
        <taxon>Aconoidasida</taxon>
        <taxon>Haemosporida</taxon>
        <taxon>Plasmodiidae</taxon>
        <taxon>Plasmodium</taxon>
        <taxon>Plasmodium (Laverania)</taxon>
    </lineage>
</organism>
<proteinExistence type="predicted"/>
<evidence type="ECO:0000313" key="1">
    <source>
        <dbReference type="EMBL" id="ETW46178.1"/>
    </source>
</evidence>
<gene>
    <name evidence="1" type="ORF">PFMALIP_05755</name>
</gene>
<accession>A0A024WGQ1</accession>